<dbReference type="Pfam" id="PF00501">
    <property type="entry name" value="AMP-binding"/>
    <property type="match status" value="1"/>
</dbReference>
<dbReference type="PANTHER" id="PTHR43767">
    <property type="entry name" value="LONG-CHAIN-FATTY-ACID--COA LIGASE"/>
    <property type="match status" value="1"/>
</dbReference>
<accession>A0ABU2ELC2</accession>
<evidence type="ECO:0000313" key="3">
    <source>
        <dbReference type="EMBL" id="MDR9848618.1"/>
    </source>
</evidence>
<proteinExistence type="predicted"/>
<sequence length="558" mass="61644">MCKKNRTRQHANFHQNSIRRIGTSETMLSKVMNLGRLLSDVARRFPEEPGLILAQGAADGSDRQIPWREINARVDALAHALTRRGVKKGDKMLVHSRNNQQIFESAWAAFKMGVVWVPTNFRITPPEAAYLGQSSGACVMLYDRGFALYVDAVKSASPTLEHVVALADARPGELDYETLVADGSGETFREAEVDYDDPLWFFYTSGTTGHPKAGMLSHGQMAFVVTNHLADLMPGLTHQSRSLVVAPLSHGAGVHAVVNTARGAASILLSSERLVVEEAWQLVEKYKVDNLFTVPTIVKILVEDESVDRYDHSSLKHVIYAGAPMYRADQVHALKKLGKVLVQYYGLGEVTGNITFLPSYLHFEDDAHPQARVGTCGMPRTGMQIAILNDDGQELAPFETGEICVRGPAVFMGYHNNPEANAKAFKHDWFHTGDLGHVDKDGFLYITGRSSDMYISGGSNVYPREIEEALLTHPAVSEVAVLGVPDPKWGESGLAVIVCKAGQQVDGEALLAHLVTRIGKYKWPRRFVYWDSMPKSGYGKIVKKQIKALLEEQGDYRL</sequence>
<name>A0ABU2ELC2_9BURK</name>
<dbReference type="Pfam" id="PF13193">
    <property type="entry name" value="AMP-binding_C"/>
    <property type="match status" value="1"/>
</dbReference>
<reference evidence="3" key="1">
    <citation type="submission" date="2023-09" db="EMBL/GenBank/DDBJ databases">
        <title>Description of first Herbaspirillum huttiense subsp. nephrolepsisexaltata and Herbaspirillum huttiense subsp. lycopersicon.</title>
        <authorList>
            <person name="Poudel M."/>
            <person name="Sharma A."/>
            <person name="Goss E."/>
            <person name="Tapia J.H."/>
            <person name="Harmon C.M."/>
            <person name="Jones J.B."/>
        </authorList>
    </citation>
    <scope>NUCLEOTIDE SEQUENCE</scope>
    <source>
        <strain evidence="3">SE1</strain>
    </source>
</reference>
<dbReference type="InterPro" id="IPR045851">
    <property type="entry name" value="AMP-bd_C_sf"/>
</dbReference>
<dbReference type="InterPro" id="IPR000873">
    <property type="entry name" value="AMP-dep_synth/lig_dom"/>
</dbReference>
<dbReference type="InterPro" id="IPR050237">
    <property type="entry name" value="ATP-dep_AMP-bd_enzyme"/>
</dbReference>
<feature type="domain" description="AMP-binding enzyme C-terminal" evidence="2">
    <location>
        <begin position="465"/>
        <end position="540"/>
    </location>
</feature>
<dbReference type="PANTHER" id="PTHR43767:SF7">
    <property type="entry name" value="MEDIUM_LONG-CHAIN-FATTY-ACID--COA LIGASE FADD8"/>
    <property type="match status" value="1"/>
</dbReference>
<dbReference type="SUPFAM" id="SSF56801">
    <property type="entry name" value="Acetyl-CoA synthetase-like"/>
    <property type="match status" value="1"/>
</dbReference>
<dbReference type="InterPro" id="IPR042099">
    <property type="entry name" value="ANL_N_sf"/>
</dbReference>
<dbReference type="EMBL" id="JAVLSJ010000004">
    <property type="protein sequence ID" value="MDR9848618.1"/>
    <property type="molecule type" value="Genomic_DNA"/>
</dbReference>
<dbReference type="Gene3D" id="3.30.300.30">
    <property type="match status" value="1"/>
</dbReference>
<evidence type="ECO:0000259" key="1">
    <source>
        <dbReference type="Pfam" id="PF00501"/>
    </source>
</evidence>
<dbReference type="Proteomes" id="UP001246576">
    <property type="component" value="Unassembled WGS sequence"/>
</dbReference>
<dbReference type="RefSeq" id="WP_310839901.1">
    <property type="nucleotide sequence ID" value="NZ_JAVLSJ010000004.1"/>
</dbReference>
<comment type="caution">
    <text evidence="3">The sequence shown here is derived from an EMBL/GenBank/DDBJ whole genome shotgun (WGS) entry which is preliminary data.</text>
</comment>
<dbReference type="PROSITE" id="PS00455">
    <property type="entry name" value="AMP_BINDING"/>
    <property type="match status" value="1"/>
</dbReference>
<evidence type="ECO:0000259" key="2">
    <source>
        <dbReference type="Pfam" id="PF13193"/>
    </source>
</evidence>
<feature type="domain" description="AMP-dependent synthetase/ligase" evidence="1">
    <location>
        <begin position="41"/>
        <end position="415"/>
    </location>
</feature>
<dbReference type="NCBIfam" id="NF005676">
    <property type="entry name" value="PRK07470.1"/>
    <property type="match status" value="1"/>
</dbReference>
<dbReference type="Gene3D" id="3.40.50.12780">
    <property type="entry name" value="N-terminal domain of ligase-like"/>
    <property type="match status" value="1"/>
</dbReference>
<evidence type="ECO:0000313" key="4">
    <source>
        <dbReference type="Proteomes" id="UP001246576"/>
    </source>
</evidence>
<protein>
    <submittedName>
        <fullName evidence="3">Acyl-CoA synthetase</fullName>
    </submittedName>
</protein>
<dbReference type="InterPro" id="IPR020845">
    <property type="entry name" value="AMP-binding_CS"/>
</dbReference>
<keyword evidence="4" id="KW-1185">Reference proteome</keyword>
<gene>
    <name evidence="3" type="ORF">RI048_10360</name>
</gene>
<organism evidence="3 4">
    <name type="scientific">Herbaspirillum huttiense subsp. lycopersici</name>
    <dbReference type="NCBI Taxonomy" id="3074428"/>
    <lineage>
        <taxon>Bacteria</taxon>
        <taxon>Pseudomonadati</taxon>
        <taxon>Pseudomonadota</taxon>
        <taxon>Betaproteobacteria</taxon>
        <taxon>Burkholderiales</taxon>
        <taxon>Oxalobacteraceae</taxon>
        <taxon>Herbaspirillum</taxon>
    </lineage>
</organism>
<dbReference type="InterPro" id="IPR025110">
    <property type="entry name" value="AMP-bd_C"/>
</dbReference>